<dbReference type="SMART" id="SM00185">
    <property type="entry name" value="ARM"/>
    <property type="match status" value="5"/>
</dbReference>
<dbReference type="Proteomes" id="UP001363151">
    <property type="component" value="Unassembled WGS sequence"/>
</dbReference>
<dbReference type="PANTHER" id="PTHR47249:SF1">
    <property type="entry name" value="VACUOLAR PROTEIN 8"/>
    <property type="match status" value="1"/>
</dbReference>
<evidence type="ECO:0000256" key="9">
    <source>
        <dbReference type="SAM" id="MobiDB-lite"/>
    </source>
</evidence>
<keyword evidence="5" id="KW-0472">Membrane</keyword>
<dbReference type="Gene3D" id="1.25.10.10">
    <property type="entry name" value="Leucine-rich Repeat Variant"/>
    <property type="match status" value="1"/>
</dbReference>
<protein>
    <recommendedName>
        <fullName evidence="7">Vacuolar protein 8</fullName>
    </recommendedName>
</protein>
<reference evidence="10 11" key="1">
    <citation type="submission" date="2024-03" db="EMBL/GenBank/DDBJ databases">
        <title>Aureococcus anophagefferens CCMP1851 and Kratosvirus quantuckense: Draft genome of a second virus-susceptible host strain in the model system.</title>
        <authorList>
            <person name="Chase E."/>
            <person name="Truchon A.R."/>
            <person name="Schepens W."/>
            <person name="Wilhelm S.W."/>
        </authorList>
    </citation>
    <scope>NUCLEOTIDE SEQUENCE [LARGE SCALE GENOMIC DNA]</scope>
    <source>
        <strain evidence="10 11">CCMP1851</strain>
    </source>
</reference>
<proteinExistence type="inferred from homology"/>
<dbReference type="InterPro" id="IPR016024">
    <property type="entry name" value="ARM-type_fold"/>
</dbReference>
<accession>A0ABR1FPQ4</accession>
<dbReference type="Pfam" id="PF00514">
    <property type="entry name" value="Arm"/>
    <property type="match status" value="2"/>
</dbReference>
<comment type="similarity">
    <text evidence="2">Belongs to the beta-catenin family.</text>
</comment>
<comment type="subcellular location">
    <subcellularLocation>
        <location evidence="1">Vacuole membrane</location>
        <topology evidence="1">Lipid-anchor</topology>
    </subcellularLocation>
</comment>
<keyword evidence="4" id="KW-0677">Repeat</keyword>
<evidence type="ECO:0000256" key="1">
    <source>
        <dbReference type="ARBA" id="ARBA00004592"/>
    </source>
</evidence>
<feature type="repeat" description="ARM" evidence="8">
    <location>
        <begin position="77"/>
        <end position="121"/>
    </location>
</feature>
<feature type="region of interest" description="Disordered" evidence="9">
    <location>
        <begin position="380"/>
        <end position="406"/>
    </location>
</feature>
<dbReference type="SUPFAM" id="SSF48371">
    <property type="entry name" value="ARM repeat"/>
    <property type="match status" value="1"/>
</dbReference>
<gene>
    <name evidence="10" type="ORF">SO694_00144046</name>
</gene>
<evidence type="ECO:0000256" key="8">
    <source>
        <dbReference type="PROSITE-ProRule" id="PRU00259"/>
    </source>
</evidence>
<dbReference type="InterPro" id="IPR000225">
    <property type="entry name" value="Armadillo"/>
</dbReference>
<evidence type="ECO:0000256" key="5">
    <source>
        <dbReference type="ARBA" id="ARBA00023136"/>
    </source>
</evidence>
<keyword evidence="3" id="KW-0926">Vacuole</keyword>
<dbReference type="EMBL" id="JBBJCI010000294">
    <property type="protein sequence ID" value="KAK7235238.1"/>
    <property type="molecule type" value="Genomic_DNA"/>
</dbReference>
<evidence type="ECO:0000313" key="10">
    <source>
        <dbReference type="EMBL" id="KAK7235238.1"/>
    </source>
</evidence>
<evidence type="ECO:0000256" key="2">
    <source>
        <dbReference type="ARBA" id="ARBA00005462"/>
    </source>
</evidence>
<feature type="compositionally biased region" description="Low complexity" evidence="9">
    <location>
        <begin position="757"/>
        <end position="769"/>
    </location>
</feature>
<feature type="repeat" description="ARM" evidence="8">
    <location>
        <begin position="120"/>
        <end position="164"/>
    </location>
</feature>
<name>A0ABR1FPQ4_AURAN</name>
<dbReference type="InterPro" id="IPR011989">
    <property type="entry name" value="ARM-like"/>
</dbReference>
<organism evidence="10 11">
    <name type="scientific">Aureococcus anophagefferens</name>
    <name type="common">Harmful bloom alga</name>
    <dbReference type="NCBI Taxonomy" id="44056"/>
    <lineage>
        <taxon>Eukaryota</taxon>
        <taxon>Sar</taxon>
        <taxon>Stramenopiles</taxon>
        <taxon>Ochrophyta</taxon>
        <taxon>Pelagophyceae</taxon>
        <taxon>Pelagomonadales</taxon>
        <taxon>Pelagomonadaceae</taxon>
        <taxon>Aureococcus</taxon>
    </lineage>
</organism>
<sequence>MLGASGRRRARRKSQFGSCVPAQQDVQAACNAKDHRSGPAAEELRVVALANDAKVRAVAPVPPDPPAAPQVLIAGLGGIRPLVELLGDERKSAACREAAARTLWNLATNNDLKVSIAAAGAISPLVALMGGANASVGCKEAAAGCLRNLAVTAENAAAIVSAGGLAPLVALCRVGPGWNGGDAVAAAEAAARALWNLAYDDPGNQANEGALGALLDLCRKRLSPGCAEAAAGALRNLTCHCPENSAAVASERGVAALAGLLSDRLGGEPGDGAAAAAGENARRHAAALLKSLNEDGAHRRRRWRLGDGGDRRRVGAAVDRLLASAPSAPSFTKRFCPGPKPTAVVAWDGGTHLDARAMAGVLTRHFATVLKPTDVDVAPLPGRAGKGSDIPTFKGSSLGRDKAPRPAETRKFIRGTDALLQVWLGGIAEIDQARVLPFLQGELCALEDLRVVDPHTCHARFVSEAGCKCARHQSQHMLFTPESKLLAYEVLTGQRYRAAARKDPDRSAGAAESARDLYVRWATATPPGEESSRLATLRAYLGSYSQAAHLHAAVPRGVPEYGFLSFSSGVARDAVLALEELVIDGKPVLVRPIHTKPEKQRRPDWPGGAQTEPAKPRKSWPPAYDFAGGPPPPPPPATYGAYYGDGAYYGPPQPYGGAAPPYGAPLPAYAYARPPYLARSPPALAPPAEATDPAARAAIASHLDGLGAILQRERDRQGVSRAAALAAMADKIERAPPAAWRRGARRRQRAVASLKEALSAPASPTSPASPASPAPPAPAPPDAAAAQLVDVSVDGADAGAN</sequence>
<keyword evidence="11" id="KW-1185">Reference proteome</keyword>
<dbReference type="InterPro" id="IPR045156">
    <property type="entry name" value="Vac8"/>
</dbReference>
<feature type="region of interest" description="Disordered" evidence="9">
    <location>
        <begin position="593"/>
        <end position="631"/>
    </location>
</feature>
<comment type="caution">
    <text evidence="10">The sequence shown here is derived from an EMBL/GenBank/DDBJ whole genome shotgun (WGS) entry which is preliminary data.</text>
</comment>
<keyword evidence="6" id="KW-0449">Lipoprotein</keyword>
<feature type="compositionally biased region" description="Pro residues" evidence="9">
    <location>
        <begin position="770"/>
        <end position="781"/>
    </location>
</feature>
<evidence type="ECO:0000256" key="3">
    <source>
        <dbReference type="ARBA" id="ARBA00022554"/>
    </source>
</evidence>
<evidence type="ECO:0000256" key="6">
    <source>
        <dbReference type="ARBA" id="ARBA00023288"/>
    </source>
</evidence>
<dbReference type="PROSITE" id="PS50176">
    <property type="entry name" value="ARM_REPEAT"/>
    <property type="match status" value="2"/>
</dbReference>
<feature type="compositionally biased region" description="Basic and acidic residues" evidence="9">
    <location>
        <begin position="595"/>
        <end position="604"/>
    </location>
</feature>
<evidence type="ECO:0000256" key="4">
    <source>
        <dbReference type="ARBA" id="ARBA00022737"/>
    </source>
</evidence>
<feature type="region of interest" description="Disordered" evidence="9">
    <location>
        <begin position="737"/>
        <end position="784"/>
    </location>
</feature>
<dbReference type="PANTHER" id="PTHR47249">
    <property type="entry name" value="VACUOLAR PROTEIN 8"/>
    <property type="match status" value="1"/>
</dbReference>
<evidence type="ECO:0000313" key="11">
    <source>
        <dbReference type="Proteomes" id="UP001363151"/>
    </source>
</evidence>
<evidence type="ECO:0000256" key="7">
    <source>
        <dbReference type="ARBA" id="ARBA00026209"/>
    </source>
</evidence>